<evidence type="ECO:0000256" key="4">
    <source>
        <dbReference type="ARBA" id="ARBA00023143"/>
    </source>
</evidence>
<dbReference type="PANTHER" id="PTHR30288">
    <property type="entry name" value="FLAGELLAR CAP/ASSEMBLY PROTEIN FLID"/>
    <property type="match status" value="1"/>
</dbReference>
<feature type="domain" description="Flagellar hook-associated protein 2 C-terminal" evidence="7">
    <location>
        <begin position="231"/>
        <end position="389"/>
    </location>
</feature>
<comment type="subunit">
    <text evidence="2 5">Homopentamer.</text>
</comment>
<dbReference type="KEGG" id="chiz:HQ393_03515"/>
<dbReference type="GO" id="GO:0009424">
    <property type="term" value="C:bacterial-type flagellum hook"/>
    <property type="evidence" value="ECO:0007669"/>
    <property type="project" value="UniProtKB-UniRule"/>
</dbReference>
<keyword evidence="3" id="KW-0175">Coiled coil</keyword>
<comment type="function">
    <text evidence="5">Required for morphogenesis and for the elongation of the flagellar filament by facilitating polymerization of the flagellin monomers at the tip of growing filament. Forms a capping structure, which prevents flagellin subunits (transported through the central channel of the flagellum) from leaking out without polymerization at the distal end.</text>
</comment>
<dbReference type="GO" id="GO:0071973">
    <property type="term" value="P:bacterial-type flagellum-dependent cell motility"/>
    <property type="evidence" value="ECO:0007669"/>
    <property type="project" value="TreeGrafter"/>
</dbReference>
<keyword evidence="8" id="KW-0282">Flagellum</keyword>
<dbReference type="InterPro" id="IPR040026">
    <property type="entry name" value="FliD"/>
</dbReference>
<accession>A0A7H9BFJ9</accession>
<keyword evidence="8" id="KW-0969">Cilium</keyword>
<comment type="similarity">
    <text evidence="1 5">Belongs to the FliD family.</text>
</comment>
<dbReference type="InterPro" id="IPR003481">
    <property type="entry name" value="FliD_N"/>
</dbReference>
<keyword evidence="5" id="KW-0964">Secreted</keyword>
<dbReference type="GO" id="GO:0007155">
    <property type="term" value="P:cell adhesion"/>
    <property type="evidence" value="ECO:0007669"/>
    <property type="project" value="InterPro"/>
</dbReference>
<dbReference type="RefSeq" id="WP_179357482.1">
    <property type="nucleotide sequence ID" value="NZ_CP058627.1"/>
</dbReference>
<proteinExistence type="inferred from homology"/>
<dbReference type="PANTHER" id="PTHR30288:SF0">
    <property type="entry name" value="FLAGELLAR HOOK-ASSOCIATED PROTEIN 2"/>
    <property type="match status" value="1"/>
</dbReference>
<evidence type="ECO:0000256" key="3">
    <source>
        <dbReference type="ARBA" id="ARBA00023054"/>
    </source>
</evidence>
<reference evidence="8 9" key="1">
    <citation type="submission" date="2020-07" db="EMBL/GenBank/DDBJ databases">
        <title>Complete genome sequence of Chitinibacter sp. 2T18.</title>
        <authorList>
            <person name="Bae J.-W."/>
            <person name="Choi J.-W."/>
        </authorList>
    </citation>
    <scope>NUCLEOTIDE SEQUENCE [LARGE SCALE GENOMIC DNA]</scope>
    <source>
        <strain evidence="8 9">2T18</strain>
    </source>
</reference>
<dbReference type="Pfam" id="PF07195">
    <property type="entry name" value="FliD_C"/>
    <property type="match status" value="2"/>
</dbReference>
<dbReference type="Proteomes" id="UP000509597">
    <property type="component" value="Chromosome"/>
</dbReference>
<organism evidence="8 9">
    <name type="scientific">Chitinibacter bivalviorum</name>
    <dbReference type="NCBI Taxonomy" id="2739434"/>
    <lineage>
        <taxon>Bacteria</taxon>
        <taxon>Pseudomonadati</taxon>
        <taxon>Pseudomonadota</taxon>
        <taxon>Betaproteobacteria</taxon>
        <taxon>Neisseriales</taxon>
        <taxon>Chitinibacteraceae</taxon>
        <taxon>Chitinibacter</taxon>
    </lineage>
</organism>
<keyword evidence="4 5" id="KW-0975">Bacterial flagellum</keyword>
<evidence type="ECO:0000313" key="8">
    <source>
        <dbReference type="EMBL" id="QLG87399.1"/>
    </source>
</evidence>
<dbReference type="InterPro" id="IPR010809">
    <property type="entry name" value="FliD_C"/>
</dbReference>
<dbReference type="AlphaFoldDB" id="A0A7H9BFJ9"/>
<evidence type="ECO:0000256" key="5">
    <source>
        <dbReference type="RuleBase" id="RU362066"/>
    </source>
</evidence>
<dbReference type="GO" id="GO:0009421">
    <property type="term" value="C:bacterial-type flagellum filament cap"/>
    <property type="evidence" value="ECO:0007669"/>
    <property type="project" value="InterPro"/>
</dbReference>
<comment type="subcellular location">
    <subcellularLocation>
        <location evidence="5">Secreted</location>
    </subcellularLocation>
    <subcellularLocation>
        <location evidence="5">Bacterial flagellum</location>
    </subcellularLocation>
</comment>
<evidence type="ECO:0000259" key="6">
    <source>
        <dbReference type="Pfam" id="PF02465"/>
    </source>
</evidence>
<feature type="domain" description="Flagellar hook-associated protein 2 N-terminal" evidence="6">
    <location>
        <begin position="4"/>
        <end position="98"/>
    </location>
</feature>
<evidence type="ECO:0000256" key="2">
    <source>
        <dbReference type="ARBA" id="ARBA00011255"/>
    </source>
</evidence>
<evidence type="ECO:0000256" key="1">
    <source>
        <dbReference type="ARBA" id="ARBA00009764"/>
    </source>
</evidence>
<keyword evidence="9" id="KW-1185">Reference proteome</keyword>
<dbReference type="GO" id="GO:0005576">
    <property type="term" value="C:extracellular region"/>
    <property type="evidence" value="ECO:0007669"/>
    <property type="project" value="UniProtKB-SubCell"/>
</dbReference>
<name>A0A7H9BFJ9_9NEIS</name>
<dbReference type="EMBL" id="CP058627">
    <property type="protein sequence ID" value="QLG87399.1"/>
    <property type="molecule type" value="Genomic_DNA"/>
</dbReference>
<dbReference type="Pfam" id="PF02465">
    <property type="entry name" value="FliD_N"/>
    <property type="match status" value="1"/>
</dbReference>
<evidence type="ECO:0000259" key="7">
    <source>
        <dbReference type="Pfam" id="PF07195"/>
    </source>
</evidence>
<evidence type="ECO:0000313" key="9">
    <source>
        <dbReference type="Proteomes" id="UP000509597"/>
    </source>
</evidence>
<feature type="domain" description="Flagellar hook-associated protein 2 C-terminal" evidence="7">
    <location>
        <begin position="569"/>
        <end position="641"/>
    </location>
</feature>
<gene>
    <name evidence="8" type="primary">fliD</name>
    <name evidence="8" type="ORF">HQ393_03515</name>
</gene>
<protein>
    <recommendedName>
        <fullName evidence="5">Flagellar hook-associated protein 2</fullName>
        <shortName evidence="5">HAP2</shortName>
    </recommendedName>
    <alternativeName>
        <fullName evidence="5">Flagellar cap protein</fullName>
    </alternativeName>
</protein>
<sequence length="656" mass="68204">MGTIDVNSIVSQLMAIEKQPLQKFDVRNVGIKQRISAYGTIKGALATFQGSAQKLANADNFTTISATSSASDFVGISASKTAAKSNFSVEVSQLAQNQKLASKALTAPTSIVGTGTISIEFGKYTTSGTTTSFTANPDKVSKTITIDASNNTLTGLRDAINKAGVGVTASIVNDGSGYKLAMVSTDTGESNALKITTTDSDGDNSDTSGLSMLAFNAATGGASNLAQTQAAQNANLKIDGIAISKSTNTVSDAVDGVTLTLNKITTSAVNMSVSQNTGAITKNVQDFVKAYNDLSKMLGDLTSYDPKTQNSGLLNGDVAVRSMQNSLRKAMTQMISGTGGDYNSLSRVGVSFDKNGVLSVDTTKFNAAMSKDPQGVISLFASNSRASDSLIRIDTFDKNTTSLDDLAVSVINNATQATLSSDALTPAGGPFVVDGNNNTFGINVNGTSASITLTVGSYTPAQLAAELQTRINSDSTLQNIGAKVNVSIGTDNKVQITNARYGADATLSLTGSLLGTAQTVATPGLDVKVKVGNSIKTGVGQQVTLDNGLKFSVLGGAASSPDGADRGTINFSRGLGYQLDSVVGDMLSSTGQVASRIDGMNQEAKRISQQTDRFNRRLVDIEQRYRKQYTALDLAVTKMQSTSDWLSKQLANLPKA</sequence>
<keyword evidence="8" id="KW-0966">Cell projection</keyword>